<feature type="transmembrane region" description="Helical" evidence="26">
    <location>
        <begin position="106"/>
        <end position="130"/>
    </location>
</feature>
<dbReference type="Gene3D" id="3.40.50.2300">
    <property type="match status" value="1"/>
</dbReference>
<dbReference type="GO" id="GO:0016301">
    <property type="term" value="F:kinase activity"/>
    <property type="evidence" value="ECO:0007669"/>
    <property type="project" value="UniProtKB-KW"/>
</dbReference>
<dbReference type="SUPFAM" id="SSF55804">
    <property type="entry name" value="Phoshotransferase/anion transport protein"/>
    <property type="match status" value="1"/>
</dbReference>
<feature type="region of interest" description="Disordered" evidence="25">
    <location>
        <begin position="512"/>
        <end position="545"/>
    </location>
</feature>
<sequence length="689" mass="70553">MATATTSDTTAPAGGRSTAARAHVQRFGTFLSGMIMPNIGAFIAWGLITAFFIEAGFTPFGPLGGFGENAEGEPYTGLVGPMITYLLPLLIAYTGGRMVYDVRGGVVGAIATMGVIVGTDIPMFIGAMLMGPLTAWLMKKVDSIWDGKIKPGFEMLVNNFSAGILAALMAIFGFFLVGPAVLAFSNAAAAAVDFLVTRGLLPLTSILIEPAKVLFLNNAINHGILTPLGTAQALEQGKSILFLLEANPGPGLGILLAYTVFGRGAARASAPGAALIHFVGGIHEIYFPYVLMKPALILAAIAGGMTGVFTLTLFDAGLRAPAAPGSIIAVFAQATTDSYVGVAIAVTAATAVSFFVASIILKASKDKGEGDLTEATSRMETMKGKKSSVASSVVGTSGGADTGGDSARELAEGGPVQRIVFACDAGMGSSAMGASVLRNKVKAAGFGDVKVTNAAIANLTDDFDIVVTHQDLATRARPKVPSASVVTVDNFMGSPRYDEIVEAVQQRNGATVPAGAGGAAAPAAAGSEPAGGDAVAEPDEDAGASGAPILTKDRIVMDGGAQNAGQAIDEAGGLLVAAGAVTDEYVTSMHEREESVSTFMGNGLAIPHGTNQAKDSIRASALSVVKYPEGLDWNGKPVTWVIGIAGKDNEHLAILSRVAKIFGNKEKVRQLDEARTSDEVLDLLGKVND</sequence>
<dbReference type="PANTHER" id="PTHR30181">
    <property type="entry name" value="MANNITOL PERMEASE IIC COMPONENT"/>
    <property type="match status" value="1"/>
</dbReference>
<dbReference type="InterPro" id="IPR013014">
    <property type="entry name" value="PTS_EIIC_2"/>
</dbReference>
<evidence type="ECO:0000256" key="18">
    <source>
        <dbReference type="ARBA" id="ARBA00022989"/>
    </source>
</evidence>
<feature type="domain" description="PTS EIIC type-2" evidence="29">
    <location>
        <begin position="27"/>
        <end position="368"/>
    </location>
</feature>
<evidence type="ECO:0000256" key="10">
    <source>
        <dbReference type="ARBA" id="ARBA00022475"/>
    </source>
</evidence>
<evidence type="ECO:0000256" key="13">
    <source>
        <dbReference type="ARBA" id="ARBA00022597"/>
    </source>
</evidence>
<dbReference type="eggNOG" id="COG4668">
    <property type="taxonomic scope" value="Bacteria"/>
</dbReference>
<comment type="function">
    <text evidence="2">The phosphoenolpyruvate-dependent sugar phosphotransferase system (sugar PTS), a major carbohydrate active transport system, catalyzes the phosphorylation of incoming sugar substrates concomitantly with their translocation across the cell membrane. The enzyme II CmtAB PTS system is involved in D-mannitol transport.</text>
</comment>
<dbReference type="InterPro" id="IPR004718">
    <property type="entry name" value="PTS_IIC_mtl"/>
</dbReference>
<feature type="transmembrane region" description="Helical" evidence="26">
    <location>
        <begin position="75"/>
        <end position="94"/>
    </location>
</feature>
<dbReference type="SUPFAM" id="SSF52794">
    <property type="entry name" value="PTS system IIB component-like"/>
    <property type="match status" value="1"/>
</dbReference>
<comment type="subcellular location">
    <subcellularLocation>
        <location evidence="3">Cell inner membrane</location>
        <topology evidence="3">Multi-pass membrane protein</topology>
    </subcellularLocation>
</comment>
<dbReference type="InterPro" id="IPR013011">
    <property type="entry name" value="PTS_EIIB_2"/>
</dbReference>
<evidence type="ECO:0000256" key="12">
    <source>
        <dbReference type="ARBA" id="ARBA00022553"/>
    </source>
</evidence>
<dbReference type="GO" id="GO:0022872">
    <property type="term" value="F:protein-N(PI)-phosphohistidine-mannitol phosphotransferase system transmembrane transporter activity"/>
    <property type="evidence" value="ECO:0007669"/>
    <property type="project" value="InterPro"/>
</dbReference>
<keyword evidence="19 26" id="KW-0472">Membrane</keyword>
<evidence type="ECO:0000256" key="6">
    <source>
        <dbReference type="ARBA" id="ARBA00014783"/>
    </source>
</evidence>
<reference evidence="31" key="1">
    <citation type="submission" date="2015-12" db="EMBL/GenBank/DDBJ databases">
        <authorList>
            <person name="Nair G.R."/>
            <person name="Kaur G."/>
            <person name="Mayilraj S."/>
        </authorList>
    </citation>
    <scope>NUCLEOTIDE SEQUENCE [LARGE SCALE GENOMIC DNA]</scope>
    <source>
        <strain evidence="31">CD08_4</strain>
    </source>
</reference>
<feature type="transmembrane region" description="Helical" evidence="26">
    <location>
        <begin position="35"/>
        <end position="55"/>
    </location>
</feature>
<dbReference type="NCBIfam" id="NF011663">
    <property type="entry name" value="PRK15083.1"/>
    <property type="match status" value="1"/>
</dbReference>
<evidence type="ECO:0000256" key="23">
    <source>
        <dbReference type="ARBA" id="ARBA00030962"/>
    </source>
</evidence>
<keyword evidence="10" id="KW-1003">Cell membrane</keyword>
<dbReference type="InterPro" id="IPR036095">
    <property type="entry name" value="PTS_EIIB-like_sf"/>
</dbReference>
<evidence type="ECO:0000256" key="3">
    <source>
        <dbReference type="ARBA" id="ARBA00004429"/>
    </source>
</evidence>
<dbReference type="InterPro" id="IPR003352">
    <property type="entry name" value="PTS_EIIC"/>
</dbReference>
<dbReference type="PROSITE" id="PS51094">
    <property type="entry name" value="PTS_EIIA_TYPE_2"/>
    <property type="match status" value="1"/>
</dbReference>
<dbReference type="Pfam" id="PF02378">
    <property type="entry name" value="PTS_EIIC"/>
    <property type="match status" value="1"/>
</dbReference>
<evidence type="ECO:0000259" key="29">
    <source>
        <dbReference type="PROSITE" id="PS51104"/>
    </source>
</evidence>
<evidence type="ECO:0000259" key="27">
    <source>
        <dbReference type="PROSITE" id="PS51094"/>
    </source>
</evidence>
<keyword evidence="11" id="KW-0997">Cell inner membrane</keyword>
<feature type="domain" description="PTS EIIA type-2" evidence="27">
    <location>
        <begin position="548"/>
        <end position="687"/>
    </location>
</feature>
<comment type="caution">
    <text evidence="30">The sequence shown here is derived from an EMBL/GenBank/DDBJ whole genome shotgun (WGS) entry which is preliminary data.</text>
</comment>
<evidence type="ECO:0000256" key="20">
    <source>
        <dbReference type="ARBA" id="ARBA00029908"/>
    </source>
</evidence>
<keyword evidence="15" id="KW-0598">Phosphotransferase system</keyword>
<evidence type="ECO:0000256" key="1">
    <source>
        <dbReference type="ARBA" id="ARBA00001655"/>
    </source>
</evidence>
<evidence type="ECO:0000256" key="2">
    <source>
        <dbReference type="ARBA" id="ARBA00002434"/>
    </source>
</evidence>
<dbReference type="CDD" id="cd00211">
    <property type="entry name" value="PTS_IIA_fru"/>
    <property type="match status" value="1"/>
</dbReference>
<keyword evidence="9" id="KW-0813">Transport</keyword>
<dbReference type="InterPro" id="IPR002178">
    <property type="entry name" value="PTS_EIIA_type-2_dom"/>
</dbReference>
<evidence type="ECO:0000256" key="14">
    <source>
        <dbReference type="ARBA" id="ARBA00022679"/>
    </source>
</evidence>
<feature type="compositionally biased region" description="Low complexity" evidence="25">
    <location>
        <begin position="512"/>
        <end position="534"/>
    </location>
</feature>
<comment type="catalytic activity">
    <reaction evidence="1">
        <text>D-mannitol(out) + N(pros)-phospho-L-histidyl-[protein] = D-mannitol 1-phosphate(in) + L-histidyl-[protein]</text>
        <dbReference type="Rhea" id="RHEA:33363"/>
        <dbReference type="Rhea" id="RHEA-COMP:9745"/>
        <dbReference type="Rhea" id="RHEA-COMP:9746"/>
        <dbReference type="ChEBI" id="CHEBI:16899"/>
        <dbReference type="ChEBI" id="CHEBI:29979"/>
        <dbReference type="ChEBI" id="CHEBI:61381"/>
        <dbReference type="ChEBI" id="CHEBI:64837"/>
        <dbReference type="EC" id="2.7.1.197"/>
    </reaction>
</comment>
<evidence type="ECO:0000256" key="5">
    <source>
        <dbReference type="ARBA" id="ARBA00011909"/>
    </source>
</evidence>
<evidence type="ECO:0000313" key="31">
    <source>
        <dbReference type="Proteomes" id="UP000053512"/>
    </source>
</evidence>
<evidence type="ECO:0000259" key="28">
    <source>
        <dbReference type="PROSITE" id="PS51099"/>
    </source>
</evidence>
<evidence type="ECO:0000256" key="17">
    <source>
        <dbReference type="ARBA" id="ARBA00022777"/>
    </source>
</evidence>
<dbReference type="OrthoDB" id="9814222at2"/>
<keyword evidence="18 26" id="KW-1133">Transmembrane helix</keyword>
<dbReference type="Pfam" id="PF02302">
    <property type="entry name" value="PTS_IIB"/>
    <property type="match status" value="1"/>
</dbReference>
<comment type="subunit">
    <text evidence="4">Homodimer.</text>
</comment>
<protein>
    <recommendedName>
        <fullName evidence="6">Mannitol-specific phosphotransferase enzyme IIA component</fullName>
        <ecNumber evidence="5">2.7.1.197</ecNumber>
    </recommendedName>
    <alternativeName>
        <fullName evidence="22">EIIA</fullName>
    </alternativeName>
    <alternativeName>
        <fullName evidence="24">EIICB-Mtl</fullName>
    </alternativeName>
    <alternativeName>
        <fullName evidence="21">EIICBA-Mtl</fullName>
    </alternativeName>
    <alternativeName>
        <fullName evidence="23">EIII</fullName>
    </alternativeName>
    <alternativeName>
        <fullName evidence="20">PTS system mannitol-specific EIIA component</fullName>
    </alternativeName>
    <alternativeName>
        <fullName evidence="8">PTS system mannitol-specific EIICB component</fullName>
    </alternativeName>
    <alternativeName>
        <fullName evidence="7">PTS system mannitol-specific EIICBA component</fullName>
    </alternativeName>
</protein>
<dbReference type="eggNOG" id="COG2213">
    <property type="taxonomic scope" value="Bacteria"/>
</dbReference>
<dbReference type="CDD" id="cd05567">
    <property type="entry name" value="PTS_IIB_mannitol"/>
    <property type="match status" value="1"/>
</dbReference>
<dbReference type="Proteomes" id="UP000053512">
    <property type="component" value="Unassembled WGS sequence"/>
</dbReference>
<dbReference type="PANTHER" id="PTHR30181:SF2">
    <property type="entry name" value="PTS SYSTEM MANNITOL-SPECIFIC EIICBA COMPONENT"/>
    <property type="match status" value="1"/>
</dbReference>
<feature type="domain" description="PTS EIIB type-2" evidence="28">
    <location>
        <begin position="417"/>
        <end position="512"/>
    </location>
</feature>
<dbReference type="Pfam" id="PF00359">
    <property type="entry name" value="PTS_EIIA_2"/>
    <property type="match status" value="1"/>
</dbReference>
<name>A0A0W8IQW4_KOCRO</name>
<proteinExistence type="predicted"/>
<dbReference type="RefSeq" id="WP_058872548.1">
    <property type="nucleotide sequence ID" value="NZ_LQBK01000002.1"/>
</dbReference>
<dbReference type="PROSITE" id="PS00372">
    <property type="entry name" value="PTS_EIIA_TYPE_2_HIS"/>
    <property type="match status" value="1"/>
</dbReference>
<evidence type="ECO:0000256" key="16">
    <source>
        <dbReference type="ARBA" id="ARBA00022692"/>
    </source>
</evidence>
<dbReference type="InterPro" id="IPR029503">
    <property type="entry name" value="PTS_EIIB_mannitol"/>
</dbReference>
<keyword evidence="17" id="KW-0418">Kinase</keyword>
<feature type="region of interest" description="Disordered" evidence="25">
    <location>
        <begin position="379"/>
        <end position="406"/>
    </location>
</feature>
<accession>A0A0W8IQW4</accession>
<evidence type="ECO:0000256" key="15">
    <source>
        <dbReference type="ARBA" id="ARBA00022683"/>
    </source>
</evidence>
<evidence type="ECO:0000256" key="9">
    <source>
        <dbReference type="ARBA" id="ARBA00022448"/>
    </source>
</evidence>
<evidence type="ECO:0000313" key="30">
    <source>
        <dbReference type="EMBL" id="KUG62182.1"/>
    </source>
</evidence>
<dbReference type="GO" id="GO:0009401">
    <property type="term" value="P:phosphoenolpyruvate-dependent sugar phosphotransferase system"/>
    <property type="evidence" value="ECO:0007669"/>
    <property type="project" value="UniProtKB-KW"/>
</dbReference>
<feature type="transmembrane region" description="Helical" evidence="26">
    <location>
        <begin position="295"/>
        <end position="318"/>
    </location>
</feature>
<keyword evidence="12" id="KW-0597">Phosphoprotein</keyword>
<evidence type="ECO:0000256" key="24">
    <source>
        <dbReference type="ARBA" id="ARBA00033349"/>
    </source>
</evidence>
<evidence type="ECO:0000256" key="25">
    <source>
        <dbReference type="SAM" id="MobiDB-lite"/>
    </source>
</evidence>
<keyword evidence="14" id="KW-0808">Transferase</keyword>
<dbReference type="InterPro" id="IPR016152">
    <property type="entry name" value="PTrfase/Anion_transptr"/>
</dbReference>
<keyword evidence="13" id="KW-0762">Sugar transport</keyword>
<evidence type="ECO:0000256" key="8">
    <source>
        <dbReference type="ARBA" id="ARBA00021825"/>
    </source>
</evidence>
<feature type="transmembrane region" description="Helical" evidence="26">
    <location>
        <begin position="338"/>
        <end position="361"/>
    </location>
</feature>
<gene>
    <name evidence="30" type="ORF">AVL61_03705</name>
</gene>
<evidence type="ECO:0000256" key="4">
    <source>
        <dbReference type="ARBA" id="ARBA00011738"/>
    </source>
</evidence>
<dbReference type="PROSITE" id="PS51099">
    <property type="entry name" value="PTS_EIIB_TYPE_2"/>
    <property type="match status" value="1"/>
</dbReference>
<dbReference type="Gene3D" id="3.40.930.10">
    <property type="entry name" value="Mannitol-specific EII, Chain A"/>
    <property type="match status" value="1"/>
</dbReference>
<evidence type="ECO:0000256" key="11">
    <source>
        <dbReference type="ARBA" id="ARBA00022519"/>
    </source>
</evidence>
<organism evidence="30 31">
    <name type="scientific">Kocuria rosea subsp. polaris</name>
    <dbReference type="NCBI Taxonomy" id="136273"/>
    <lineage>
        <taxon>Bacteria</taxon>
        <taxon>Bacillati</taxon>
        <taxon>Actinomycetota</taxon>
        <taxon>Actinomycetes</taxon>
        <taxon>Micrococcales</taxon>
        <taxon>Micrococcaceae</taxon>
        <taxon>Kocuria</taxon>
    </lineage>
</organism>
<dbReference type="STRING" id="136273.GY22_05590"/>
<dbReference type="PROSITE" id="PS51104">
    <property type="entry name" value="PTS_EIIC_TYPE_2"/>
    <property type="match status" value="1"/>
</dbReference>
<dbReference type="InterPro" id="IPR003501">
    <property type="entry name" value="PTS_EIIB_2/3"/>
</dbReference>
<evidence type="ECO:0000256" key="7">
    <source>
        <dbReference type="ARBA" id="ARBA00015039"/>
    </source>
</evidence>
<dbReference type="InterPro" id="IPR050893">
    <property type="entry name" value="Sugar_PTS"/>
</dbReference>
<feature type="transmembrane region" description="Helical" evidence="26">
    <location>
        <begin position="160"/>
        <end position="184"/>
    </location>
</feature>
<dbReference type="EC" id="2.7.1.197" evidence="5"/>
<dbReference type="GO" id="GO:0005886">
    <property type="term" value="C:plasma membrane"/>
    <property type="evidence" value="ECO:0007669"/>
    <property type="project" value="UniProtKB-SubCell"/>
</dbReference>
<dbReference type="EMBL" id="LQBK01000002">
    <property type="protein sequence ID" value="KUG62182.1"/>
    <property type="molecule type" value="Genomic_DNA"/>
</dbReference>
<evidence type="ECO:0000256" key="22">
    <source>
        <dbReference type="ARBA" id="ARBA00030956"/>
    </source>
</evidence>
<keyword evidence="16 26" id="KW-0812">Transmembrane</keyword>
<dbReference type="NCBIfam" id="TIGR00851">
    <property type="entry name" value="mtlA"/>
    <property type="match status" value="1"/>
</dbReference>
<evidence type="ECO:0000256" key="26">
    <source>
        <dbReference type="SAM" id="Phobius"/>
    </source>
</evidence>
<evidence type="ECO:0000256" key="21">
    <source>
        <dbReference type="ARBA" id="ARBA00030684"/>
    </source>
</evidence>
<evidence type="ECO:0000256" key="19">
    <source>
        <dbReference type="ARBA" id="ARBA00023136"/>
    </source>
</evidence>
<dbReference type="GO" id="GO:0090563">
    <property type="term" value="F:protein-phosphocysteine-sugar phosphotransferase activity"/>
    <property type="evidence" value="ECO:0007669"/>
    <property type="project" value="TreeGrafter"/>
</dbReference>
<dbReference type="AlphaFoldDB" id="A0A0W8IQW4"/>